<proteinExistence type="predicted"/>
<comment type="caution">
    <text evidence="6">The sequence shown here is derived from an EMBL/GenBank/DDBJ whole genome shotgun (WGS) entry which is preliminary data.</text>
</comment>
<sequence>MSTEAVAEAVEVQDSENKAEVAMDIVKRNMLWSAGAGILPIPLVEFVAITGVQVKLIKELSEHYDVPFRKDLAKSSVIALLGSLGSVTIGKVLATSSLRAIPVVGPLVAALSLPAISAGVSYAIGRVFISHYEMGGTLLDFDPSEVRDYFKSMFDEGVKKASNMGAAGGKGKAANA</sequence>
<dbReference type="AlphaFoldDB" id="A0A1E5QAT0"/>
<keyword evidence="3 5" id="KW-1133">Transmembrane helix</keyword>
<evidence type="ECO:0000256" key="3">
    <source>
        <dbReference type="ARBA" id="ARBA00022989"/>
    </source>
</evidence>
<evidence type="ECO:0000256" key="1">
    <source>
        <dbReference type="ARBA" id="ARBA00004141"/>
    </source>
</evidence>
<dbReference type="EMBL" id="MCGG01000009">
    <property type="protein sequence ID" value="OEJ69074.1"/>
    <property type="molecule type" value="Genomic_DNA"/>
</dbReference>
<protein>
    <recommendedName>
        <fullName evidence="8">GTPase</fullName>
    </recommendedName>
</protein>
<keyword evidence="2 5" id="KW-0812">Transmembrane</keyword>
<name>A0A1E5QAT0_9PROT</name>
<feature type="transmembrane region" description="Helical" evidence="5">
    <location>
        <begin position="30"/>
        <end position="52"/>
    </location>
</feature>
<dbReference type="STRING" id="28181.BEN30_04615"/>
<evidence type="ECO:0000256" key="2">
    <source>
        <dbReference type="ARBA" id="ARBA00022692"/>
    </source>
</evidence>
<accession>A0A1E5QAT0</accession>
<evidence type="ECO:0000313" key="6">
    <source>
        <dbReference type="EMBL" id="OEJ69074.1"/>
    </source>
</evidence>
<evidence type="ECO:0000256" key="4">
    <source>
        <dbReference type="ARBA" id="ARBA00023136"/>
    </source>
</evidence>
<keyword evidence="7" id="KW-1185">Reference proteome</keyword>
<evidence type="ECO:0000256" key="5">
    <source>
        <dbReference type="SAM" id="Phobius"/>
    </source>
</evidence>
<dbReference type="Proteomes" id="UP000095347">
    <property type="component" value="Unassembled WGS sequence"/>
</dbReference>
<organism evidence="6 7">
    <name type="scientific">Magnetovibrio blakemorei</name>
    <dbReference type="NCBI Taxonomy" id="28181"/>
    <lineage>
        <taxon>Bacteria</taxon>
        <taxon>Pseudomonadati</taxon>
        <taxon>Pseudomonadota</taxon>
        <taxon>Alphaproteobacteria</taxon>
        <taxon>Rhodospirillales</taxon>
        <taxon>Magnetovibrionaceae</taxon>
        <taxon>Magnetovibrio</taxon>
    </lineage>
</organism>
<dbReference type="GO" id="GO:0016020">
    <property type="term" value="C:membrane"/>
    <property type="evidence" value="ECO:0007669"/>
    <property type="project" value="UniProtKB-SubCell"/>
</dbReference>
<gene>
    <name evidence="6" type="ORF">BEN30_04615</name>
</gene>
<evidence type="ECO:0000313" key="7">
    <source>
        <dbReference type="Proteomes" id="UP000095347"/>
    </source>
</evidence>
<feature type="transmembrane region" description="Helical" evidence="5">
    <location>
        <begin position="72"/>
        <end position="94"/>
    </location>
</feature>
<dbReference type="Pfam" id="PF05128">
    <property type="entry name" value="DUF697"/>
    <property type="match status" value="1"/>
</dbReference>
<comment type="subcellular location">
    <subcellularLocation>
        <location evidence="1">Membrane</location>
        <topology evidence="1">Multi-pass membrane protein</topology>
    </subcellularLocation>
</comment>
<dbReference type="InterPro" id="IPR021147">
    <property type="entry name" value="DUF697"/>
</dbReference>
<evidence type="ECO:0008006" key="8">
    <source>
        <dbReference type="Google" id="ProtNLM"/>
    </source>
</evidence>
<dbReference type="RefSeq" id="WP_069956927.1">
    <property type="nucleotide sequence ID" value="NZ_MCGG01000009.1"/>
</dbReference>
<keyword evidence="4 5" id="KW-0472">Membrane</keyword>
<reference evidence="7" key="1">
    <citation type="submission" date="2016-07" db="EMBL/GenBank/DDBJ databases">
        <authorList>
            <person name="Florea S."/>
            <person name="Webb J.S."/>
            <person name="Jaromczyk J."/>
            <person name="Schardl C.L."/>
        </authorList>
    </citation>
    <scope>NUCLEOTIDE SEQUENCE [LARGE SCALE GENOMIC DNA]</scope>
    <source>
        <strain evidence="7">MV-1</strain>
    </source>
</reference>
<feature type="transmembrane region" description="Helical" evidence="5">
    <location>
        <begin position="100"/>
        <end position="124"/>
    </location>
</feature>